<feature type="domain" description="DUF4097" evidence="1">
    <location>
        <begin position="109"/>
        <end position="260"/>
    </location>
</feature>
<dbReference type="PANTHER" id="PTHR34094">
    <property type="match status" value="1"/>
</dbReference>
<organism evidence="2 3">
    <name type="scientific">Klenkia soli</name>
    <dbReference type="NCBI Taxonomy" id="1052260"/>
    <lineage>
        <taxon>Bacteria</taxon>
        <taxon>Bacillati</taxon>
        <taxon>Actinomycetota</taxon>
        <taxon>Actinomycetes</taxon>
        <taxon>Geodermatophilales</taxon>
        <taxon>Geodermatophilaceae</taxon>
        <taxon>Klenkia</taxon>
    </lineage>
</organism>
<dbReference type="Proteomes" id="UP000199088">
    <property type="component" value="Unassembled WGS sequence"/>
</dbReference>
<dbReference type="InterPro" id="IPR025164">
    <property type="entry name" value="Toastrack_DUF4097"/>
</dbReference>
<dbReference type="Pfam" id="PF13349">
    <property type="entry name" value="DUF4097"/>
    <property type="match status" value="1"/>
</dbReference>
<accession>A0A1H0SBU9</accession>
<dbReference type="EMBL" id="FNIR01000013">
    <property type="protein sequence ID" value="SDP39224.1"/>
    <property type="molecule type" value="Genomic_DNA"/>
</dbReference>
<name>A0A1H0SBU9_9ACTN</name>
<gene>
    <name evidence="2" type="ORF">SAMN05660199_03770</name>
</gene>
<dbReference type="PANTHER" id="PTHR34094:SF1">
    <property type="entry name" value="PROTEIN FAM185A"/>
    <property type="match status" value="1"/>
</dbReference>
<dbReference type="RefSeq" id="WP_165617663.1">
    <property type="nucleotide sequence ID" value="NZ_FNIR01000013.1"/>
</dbReference>
<dbReference type="STRING" id="1052260.SAMN05660199_03770"/>
<protein>
    <submittedName>
        <fullName evidence="2">Putative adhesin</fullName>
    </submittedName>
</protein>
<reference evidence="3" key="1">
    <citation type="submission" date="2016-10" db="EMBL/GenBank/DDBJ databases">
        <authorList>
            <person name="Varghese N."/>
            <person name="Submissions S."/>
        </authorList>
    </citation>
    <scope>NUCLEOTIDE SEQUENCE [LARGE SCALE GENOMIC DNA]</scope>
    <source>
        <strain evidence="3">DSM 45843</strain>
    </source>
</reference>
<evidence type="ECO:0000313" key="2">
    <source>
        <dbReference type="EMBL" id="SDP39224.1"/>
    </source>
</evidence>
<evidence type="ECO:0000313" key="3">
    <source>
        <dbReference type="Proteomes" id="UP000199088"/>
    </source>
</evidence>
<dbReference type="AlphaFoldDB" id="A0A1H0SBU9"/>
<keyword evidence="3" id="KW-1185">Reference proteome</keyword>
<evidence type="ECO:0000259" key="1">
    <source>
        <dbReference type="Pfam" id="PF13349"/>
    </source>
</evidence>
<sequence length="264" mass="26638">MPIRRESFRADGAVPAVEVRNPAGTITVTAVDGLTDITVDVDPLNGSAERLLDQVAVELLPAPARLVVAVPTARLLSSPRFAVAVRVPAGCPVTATVASADCTLRGPLAAVEVTGASADVRVESCTGLQVRAASGDVHAAVVRGDVVVRSASGDVRLDDVAGSVTVSTASGEVRLGTVGGDVDASTASADVTVGRATSGEVALRTVSGDATVAVAPGLRLWLDLQSISGRLDSQLSGDDDTGDAAALVVRMRSVSGDLRLRRAG</sequence>
<proteinExistence type="predicted"/>